<dbReference type="GO" id="GO:0038203">
    <property type="term" value="P:TORC2 signaling"/>
    <property type="evidence" value="ECO:0007669"/>
    <property type="project" value="TreeGrafter"/>
</dbReference>
<dbReference type="EMBL" id="MU007024">
    <property type="protein sequence ID" value="KAF2432788.1"/>
    <property type="molecule type" value="Genomic_DNA"/>
</dbReference>
<evidence type="ECO:0000259" key="6">
    <source>
        <dbReference type="SMART" id="SM01310"/>
    </source>
</evidence>
<dbReference type="Pfam" id="PF14664">
    <property type="entry name" value="RICTOR_N"/>
    <property type="match status" value="1"/>
</dbReference>
<evidence type="ECO:0000256" key="2">
    <source>
        <dbReference type="SAM" id="Coils"/>
    </source>
</evidence>
<keyword evidence="2" id="KW-0175">Coiled coil</keyword>
<feature type="compositionally biased region" description="Polar residues" evidence="3">
    <location>
        <begin position="1321"/>
        <end position="1339"/>
    </location>
</feature>
<dbReference type="InterPro" id="IPR028268">
    <property type="entry name" value="Pianissimo_fam"/>
</dbReference>
<dbReference type="SMART" id="SM01303">
    <property type="entry name" value="RasGEF_N_2"/>
    <property type="match status" value="1"/>
</dbReference>
<dbReference type="SUPFAM" id="SSF46585">
    <property type="entry name" value="HR1 repeat"/>
    <property type="match status" value="1"/>
</dbReference>
<dbReference type="PANTHER" id="PTHR13298">
    <property type="entry name" value="CYTOSOLIC REGULATOR PIANISSIMO"/>
    <property type="match status" value="1"/>
</dbReference>
<protein>
    <recommendedName>
        <fullName evidence="9">Cytosolic regulator pianissimo</fullName>
    </recommendedName>
</protein>
<dbReference type="SUPFAM" id="SSF48371">
    <property type="entry name" value="ARM repeat"/>
    <property type="match status" value="2"/>
</dbReference>
<feature type="region of interest" description="Disordered" evidence="3">
    <location>
        <begin position="1"/>
        <end position="75"/>
    </location>
</feature>
<feature type="region of interest" description="Disordered" evidence="3">
    <location>
        <begin position="1295"/>
        <end position="1339"/>
    </location>
</feature>
<feature type="domain" description="Rapamycin-insensitive companion of mTOR middle" evidence="4">
    <location>
        <begin position="678"/>
        <end position="902"/>
    </location>
</feature>
<evidence type="ECO:0000259" key="5">
    <source>
        <dbReference type="SMART" id="SM01308"/>
    </source>
</evidence>
<keyword evidence="8" id="KW-1185">Reference proteome</keyword>
<evidence type="ECO:0008006" key="9">
    <source>
        <dbReference type="Google" id="ProtNLM"/>
    </source>
</evidence>
<evidence type="ECO:0000256" key="3">
    <source>
        <dbReference type="SAM" id="MobiDB-lite"/>
    </source>
</evidence>
<dbReference type="OrthoDB" id="271111at2759"/>
<dbReference type="InterPro" id="IPR029452">
    <property type="entry name" value="RICTOR_V"/>
</dbReference>
<dbReference type="SMART" id="SM01307">
    <property type="entry name" value="RICTOR_M"/>
    <property type="match status" value="1"/>
</dbReference>
<gene>
    <name evidence="7" type="ORF">EJ08DRAFT_114027</name>
</gene>
<dbReference type="SMART" id="SM01308">
    <property type="entry name" value="RICTOR_N"/>
    <property type="match status" value="1"/>
</dbReference>
<dbReference type="InterPro" id="IPR016024">
    <property type="entry name" value="ARM-type_fold"/>
</dbReference>
<dbReference type="GO" id="GO:0031932">
    <property type="term" value="C:TORC2 complex"/>
    <property type="evidence" value="ECO:0007669"/>
    <property type="project" value="InterPro"/>
</dbReference>
<dbReference type="PANTHER" id="PTHR13298:SF11">
    <property type="entry name" value="RAPAMYCIN-INSENSITIVE COMPANION OF MTOR"/>
    <property type="match status" value="1"/>
</dbReference>
<evidence type="ECO:0000313" key="7">
    <source>
        <dbReference type="EMBL" id="KAF2432788.1"/>
    </source>
</evidence>
<dbReference type="Pfam" id="PF14668">
    <property type="entry name" value="RICTOR_V"/>
    <property type="match status" value="1"/>
</dbReference>
<comment type="caution">
    <text evidence="7">The sequence shown here is derived from an EMBL/GenBank/DDBJ whole genome shotgun (WGS) entry which is preliminary data.</text>
</comment>
<reference evidence="7" key="1">
    <citation type="journal article" date="2020" name="Stud. Mycol.">
        <title>101 Dothideomycetes genomes: a test case for predicting lifestyles and emergence of pathogens.</title>
        <authorList>
            <person name="Haridas S."/>
            <person name="Albert R."/>
            <person name="Binder M."/>
            <person name="Bloem J."/>
            <person name="Labutti K."/>
            <person name="Salamov A."/>
            <person name="Andreopoulos B."/>
            <person name="Baker S."/>
            <person name="Barry K."/>
            <person name="Bills G."/>
            <person name="Bluhm B."/>
            <person name="Cannon C."/>
            <person name="Castanera R."/>
            <person name="Culley D."/>
            <person name="Daum C."/>
            <person name="Ezra D."/>
            <person name="Gonzalez J."/>
            <person name="Henrissat B."/>
            <person name="Kuo A."/>
            <person name="Liang C."/>
            <person name="Lipzen A."/>
            <person name="Lutzoni F."/>
            <person name="Magnuson J."/>
            <person name="Mondo S."/>
            <person name="Nolan M."/>
            <person name="Ohm R."/>
            <person name="Pangilinan J."/>
            <person name="Park H.-J."/>
            <person name="Ramirez L."/>
            <person name="Alfaro M."/>
            <person name="Sun H."/>
            <person name="Tritt A."/>
            <person name="Yoshinaga Y."/>
            <person name="Zwiers L.-H."/>
            <person name="Turgeon B."/>
            <person name="Goodwin S."/>
            <person name="Spatafora J."/>
            <person name="Crous P."/>
            <person name="Grigoriev I."/>
        </authorList>
    </citation>
    <scope>NUCLEOTIDE SEQUENCE</scope>
    <source>
        <strain evidence="7">CBS 130266</strain>
    </source>
</reference>
<accession>A0A9P4U199</accession>
<dbReference type="InterPro" id="IPR029451">
    <property type="entry name" value="RICTOR_M"/>
</dbReference>
<dbReference type="Gene3D" id="1.10.287.160">
    <property type="entry name" value="HR1 repeat"/>
    <property type="match status" value="1"/>
</dbReference>
<name>A0A9P4U199_9PEZI</name>
<sequence length="1339" mass="150416">MTPTPRPTVTPSTPSYNSMASTADTIIPSDHSLLQPSRVTAGKDGRSLSSASLYPPRGQSLGVSGPPPGSFSSDLRSTISRAETPRPDFNSLSSFAGEDVKSVSEKRQAELNKEIDKERRIKVGSENLLEALNSKNAKQFKEQKVKVEAELNMSNKRLAELEQEMDVEKRRAKESQVSGESRLSFLFRGVSGQPPSRQELNDGGDMQVEEEESPTYVLAEILQALEEEDMPPEFYVNNANRLVELFKRNPTLKYDLVWSIFGMKMQILLLSDSREVVAAGYRVLRYSITDRRSLQVIRDLNTDQLVVLSLVKEGKASVEREQALKFVRAFLDIEDGVREIARSVLRIIVAVAEHNDDRLKNIAILTLAEVLVRDPLRLVAAGGMGTLTDAMGDPTYRAAESLTGAFLYLLDTPGRRKYLKSGHELEMPIASFTESPVGHAHEDKLKASAKVIAALLRSWPGLIALSMNNFMAIRSLVASLYIPLAHVRNTLLELFIDVLRIKSTSWGQTFVAGRRLTTYARVTNLKTQIPTGENVETEEETNQRNLVEHFTAVVLAVLLQSGLLEALLHAEEDSLTLALKRKTTLVLGEVLKLANELLPNDWSAKLQVLPNLLRAGAKFDMDKRFIATGTIYQVDSVNRTLYRSDPHTMNTIKTTSNTEVETSRTTVEQAKTNQGLQIDEAQFRTLMLESQVLNTVTFTKWRWDIILTIIDGPLRNPKRLDEAIRSTKFLHRLFGFYRPFKYRYADVKNTKPNQRYVRVGCALVQSLLHNLDGVRYLAENKLIRQLAECLAHFDRMSGLTSESPLFTIQRMNETLTGGYFAILGALTKDLRGLQILERWKIFNMFYHIVELRERDDLIKTLLSGMDYTLDSHLRIMLSKAMTTSSKAIRIFATRLLRKYATRAIKDTGDSSSTGVVEWAIRLLVTQLYDPEIEVCEVAIKILEEACSQKHTLEYIVKCRPALDHLGEIGAPLLLRFLSTSVGYKYLDELDYITREMDDWFLGRNDSYVALIEASLARALADIPEKPQQQQSSFDDSMPEVQEYGMVPPHFYRELTRTREGCKLLEQKGHFDEFVATIKDLGMEDEDVEIILKVKGCLWAVGNVGSMELSAPFLESTDVVRSIVDIAESSEVMTMRGTAFFALGLISRSLHGQEILAEFDWDGTVNMRGESLGFCIPLNFQSLFSIKPWTGAGIRGAQRQETVIRRTESRVAAEVAEDPIKARILKSVSDLGNTVLAKKAASDLHSIKAKNPARFTKPELFLKVMAVLESHHFRLPVCRFVIDLFDKRVMRQIVLEEEESEESSDSDGDSSGEDDSDDELINVTSILNPSETVDTPQATA</sequence>
<dbReference type="InterPro" id="IPR036274">
    <property type="entry name" value="HR1_rpt_sf"/>
</dbReference>
<dbReference type="Proteomes" id="UP000800235">
    <property type="component" value="Unassembled WGS sequence"/>
</dbReference>
<feature type="coiled-coil region" evidence="2">
    <location>
        <begin position="137"/>
        <end position="178"/>
    </location>
</feature>
<feature type="compositionally biased region" description="Polar residues" evidence="3">
    <location>
        <begin position="15"/>
        <end position="24"/>
    </location>
</feature>
<comment type="similarity">
    <text evidence="1">Belongs to the RICTOR family.</text>
</comment>
<feature type="domain" description="Rapamycin-insensitive companion of mTOR" evidence="6">
    <location>
        <begin position="1090"/>
        <end position="1162"/>
    </location>
</feature>
<dbReference type="Pfam" id="PF14666">
    <property type="entry name" value="RICTOR_M"/>
    <property type="match status" value="1"/>
</dbReference>
<evidence type="ECO:0000259" key="4">
    <source>
        <dbReference type="SMART" id="SM01307"/>
    </source>
</evidence>
<organism evidence="7 8">
    <name type="scientific">Tothia fuscella</name>
    <dbReference type="NCBI Taxonomy" id="1048955"/>
    <lineage>
        <taxon>Eukaryota</taxon>
        <taxon>Fungi</taxon>
        <taxon>Dikarya</taxon>
        <taxon>Ascomycota</taxon>
        <taxon>Pezizomycotina</taxon>
        <taxon>Dothideomycetes</taxon>
        <taxon>Pleosporomycetidae</taxon>
        <taxon>Venturiales</taxon>
        <taxon>Cylindrosympodiaceae</taxon>
        <taxon>Tothia</taxon>
    </lineage>
</organism>
<dbReference type="SMART" id="SM01310">
    <property type="entry name" value="RICTOR_V"/>
    <property type="match status" value="1"/>
</dbReference>
<evidence type="ECO:0000256" key="1">
    <source>
        <dbReference type="ARBA" id="ARBA00008878"/>
    </source>
</evidence>
<feature type="domain" description="Rapamycin-insensitive companion of mTOR N-terminal" evidence="5">
    <location>
        <begin position="236"/>
        <end position="599"/>
    </location>
</feature>
<dbReference type="InterPro" id="IPR029453">
    <property type="entry name" value="Rictor_IV"/>
</dbReference>
<feature type="compositionally biased region" description="Acidic residues" evidence="3">
    <location>
        <begin position="1295"/>
        <end position="1319"/>
    </location>
</feature>
<proteinExistence type="inferred from homology"/>
<dbReference type="Pfam" id="PF14663">
    <property type="entry name" value="RasGEF_N_2"/>
    <property type="match status" value="1"/>
</dbReference>
<dbReference type="InterPro" id="IPR028267">
    <property type="entry name" value="Pianissimo_N"/>
</dbReference>
<evidence type="ECO:0000313" key="8">
    <source>
        <dbReference type="Proteomes" id="UP000800235"/>
    </source>
</evidence>